<name>A0A2L2XFY0_9FIRM</name>
<accession>A0A2L2XFY0</accession>
<protein>
    <submittedName>
        <fullName evidence="1">Uncharacterized protein</fullName>
    </submittedName>
</protein>
<evidence type="ECO:0000313" key="1">
    <source>
        <dbReference type="EMBL" id="GBF35247.1"/>
    </source>
</evidence>
<reference evidence="2" key="1">
    <citation type="submission" date="2018-02" db="EMBL/GenBank/DDBJ databases">
        <title>Genome sequence of Desulfocucumis palustris strain NAW-5.</title>
        <authorList>
            <person name="Watanabe M."/>
            <person name="Kojima H."/>
            <person name="Fukui M."/>
        </authorList>
    </citation>
    <scope>NUCLEOTIDE SEQUENCE [LARGE SCALE GENOMIC DNA]</scope>
    <source>
        <strain evidence="2">NAW-5</strain>
    </source>
</reference>
<comment type="caution">
    <text evidence="1">The sequence shown here is derived from an EMBL/GenBank/DDBJ whole genome shotgun (WGS) entry which is preliminary data.</text>
</comment>
<dbReference type="EMBL" id="BFAV01000157">
    <property type="protein sequence ID" value="GBF35247.1"/>
    <property type="molecule type" value="Genomic_DNA"/>
</dbReference>
<gene>
    <name evidence="1" type="ORF">DCCM_4370</name>
</gene>
<proteinExistence type="predicted"/>
<keyword evidence="2" id="KW-1185">Reference proteome</keyword>
<dbReference type="Proteomes" id="UP000239549">
    <property type="component" value="Unassembled WGS sequence"/>
</dbReference>
<organism evidence="1 2">
    <name type="scientific">Desulfocucumis palustris</name>
    <dbReference type="NCBI Taxonomy" id="1898651"/>
    <lineage>
        <taxon>Bacteria</taxon>
        <taxon>Bacillati</taxon>
        <taxon>Bacillota</taxon>
        <taxon>Clostridia</taxon>
        <taxon>Eubacteriales</taxon>
        <taxon>Desulfocucumaceae</taxon>
        <taxon>Desulfocucumis</taxon>
    </lineage>
</organism>
<dbReference type="AlphaFoldDB" id="A0A2L2XFY0"/>
<sequence length="39" mass="4087">MPAGRLYWDCLLIKLEGSGPVHGAAPLAPSGNRLLKNIG</sequence>
<evidence type="ECO:0000313" key="2">
    <source>
        <dbReference type="Proteomes" id="UP000239549"/>
    </source>
</evidence>